<evidence type="ECO:0000313" key="3">
    <source>
        <dbReference type="Proteomes" id="UP000179129"/>
    </source>
</evidence>
<feature type="transmembrane region" description="Helical" evidence="1">
    <location>
        <begin position="12"/>
        <end position="38"/>
    </location>
</feature>
<keyword evidence="1" id="KW-1133">Transmembrane helix</keyword>
<evidence type="ECO:0000256" key="1">
    <source>
        <dbReference type="SAM" id="Phobius"/>
    </source>
</evidence>
<evidence type="ECO:0000313" key="2">
    <source>
        <dbReference type="EMBL" id="OGG01126.1"/>
    </source>
</evidence>
<protein>
    <recommendedName>
        <fullName evidence="4">Type IV pilus modification protein PilV</fullName>
    </recommendedName>
</protein>
<gene>
    <name evidence="2" type="ORF">A3F83_13430</name>
</gene>
<name>A0A1F5YLU8_9BACT</name>
<proteinExistence type="predicted"/>
<dbReference type="Pfam" id="PF07963">
    <property type="entry name" value="N_methyl"/>
    <property type="match status" value="1"/>
</dbReference>
<keyword evidence="1" id="KW-0812">Transmembrane</keyword>
<dbReference type="STRING" id="1817867.A3F83_13430"/>
<comment type="caution">
    <text evidence="2">The sequence shown here is derived from an EMBL/GenBank/DDBJ whole genome shotgun (WGS) entry which is preliminary data.</text>
</comment>
<dbReference type="InterPro" id="IPR012902">
    <property type="entry name" value="N_methyl_site"/>
</dbReference>
<dbReference type="PROSITE" id="PS00409">
    <property type="entry name" value="PROKAR_NTER_METHYL"/>
    <property type="match status" value="1"/>
</dbReference>
<organism evidence="2 3">
    <name type="scientific">Candidatus Glassbacteria bacterium RIFCSPLOWO2_12_FULL_58_11</name>
    <dbReference type="NCBI Taxonomy" id="1817867"/>
    <lineage>
        <taxon>Bacteria</taxon>
        <taxon>Candidatus Glassiibacteriota</taxon>
    </lineage>
</organism>
<keyword evidence="1" id="KW-0472">Membrane</keyword>
<reference evidence="2 3" key="1">
    <citation type="journal article" date="2016" name="Nat. Commun.">
        <title>Thousands of microbial genomes shed light on interconnected biogeochemical processes in an aquifer system.</title>
        <authorList>
            <person name="Anantharaman K."/>
            <person name="Brown C.T."/>
            <person name="Hug L.A."/>
            <person name="Sharon I."/>
            <person name="Castelle C.J."/>
            <person name="Probst A.J."/>
            <person name="Thomas B.C."/>
            <person name="Singh A."/>
            <person name="Wilkins M.J."/>
            <person name="Karaoz U."/>
            <person name="Brodie E.L."/>
            <person name="Williams K.H."/>
            <person name="Hubbard S.S."/>
            <person name="Banfield J.F."/>
        </authorList>
    </citation>
    <scope>NUCLEOTIDE SEQUENCE [LARGE SCALE GENOMIC DNA]</scope>
</reference>
<dbReference type="AlphaFoldDB" id="A0A1F5YLU8"/>
<dbReference type="NCBIfam" id="TIGR02532">
    <property type="entry name" value="IV_pilin_GFxxxE"/>
    <property type="match status" value="1"/>
</dbReference>
<dbReference type="EMBL" id="MFIX01000223">
    <property type="protein sequence ID" value="OGG01126.1"/>
    <property type="molecule type" value="Genomic_DNA"/>
</dbReference>
<evidence type="ECO:0008006" key="4">
    <source>
        <dbReference type="Google" id="ProtNLM"/>
    </source>
</evidence>
<sequence length="135" mass="14537">MEITGILRRKAGFSLVEITVSLVIGAIGLLALAGVLVYTMQSNRYATDVSIATALARQKIEQIKLTDYNYVVTQTESQLDQNGRVDSGGGKYTRVTTVTANQAGPNTKSIDVTVYFSTDLADTVKKAVVSTIIYP</sequence>
<accession>A0A1F5YLU8</accession>
<dbReference type="Proteomes" id="UP000179129">
    <property type="component" value="Unassembled WGS sequence"/>
</dbReference>